<gene>
    <name evidence="1" type="ORF">CPELLU_LOCUS4647</name>
</gene>
<feature type="non-terminal residue" evidence="1">
    <location>
        <position position="87"/>
    </location>
</feature>
<feature type="non-terminal residue" evidence="1">
    <location>
        <position position="1"/>
    </location>
</feature>
<sequence length="87" mass="10260">SFAGEPFTKSAYKYVLTVLDNHGHDVEDTRMLYQARNQCMGSRPALLTFKENLKYSNHLWRSNFDGSFHSFEIEKFDNIDEIKSKFF</sequence>
<dbReference type="Proteomes" id="UP000789759">
    <property type="component" value="Unassembled WGS sequence"/>
</dbReference>
<name>A0A9N9AXV8_9GLOM</name>
<dbReference type="EMBL" id="CAJVQA010002484">
    <property type="protein sequence ID" value="CAG8548746.1"/>
    <property type="molecule type" value="Genomic_DNA"/>
</dbReference>
<organism evidence="1 2">
    <name type="scientific">Cetraspora pellucida</name>
    <dbReference type="NCBI Taxonomy" id="1433469"/>
    <lineage>
        <taxon>Eukaryota</taxon>
        <taxon>Fungi</taxon>
        <taxon>Fungi incertae sedis</taxon>
        <taxon>Mucoromycota</taxon>
        <taxon>Glomeromycotina</taxon>
        <taxon>Glomeromycetes</taxon>
        <taxon>Diversisporales</taxon>
        <taxon>Gigasporaceae</taxon>
        <taxon>Cetraspora</taxon>
    </lineage>
</organism>
<comment type="caution">
    <text evidence="1">The sequence shown here is derived from an EMBL/GenBank/DDBJ whole genome shotgun (WGS) entry which is preliminary data.</text>
</comment>
<reference evidence="1" key="1">
    <citation type="submission" date="2021-06" db="EMBL/GenBank/DDBJ databases">
        <authorList>
            <person name="Kallberg Y."/>
            <person name="Tangrot J."/>
            <person name="Rosling A."/>
        </authorList>
    </citation>
    <scope>NUCLEOTIDE SEQUENCE</scope>
    <source>
        <strain evidence="1">FL966</strain>
    </source>
</reference>
<evidence type="ECO:0000313" key="1">
    <source>
        <dbReference type="EMBL" id="CAG8548746.1"/>
    </source>
</evidence>
<proteinExistence type="predicted"/>
<evidence type="ECO:0000313" key="2">
    <source>
        <dbReference type="Proteomes" id="UP000789759"/>
    </source>
</evidence>
<dbReference type="AlphaFoldDB" id="A0A9N9AXV8"/>
<protein>
    <submittedName>
        <fullName evidence="1">15475_t:CDS:1</fullName>
    </submittedName>
</protein>
<keyword evidence="2" id="KW-1185">Reference proteome</keyword>
<accession>A0A9N9AXV8</accession>